<reference evidence="2 3" key="1">
    <citation type="submission" date="2018-08" db="EMBL/GenBank/DDBJ databases">
        <title>Bacillus jemisoniae sp. nov., Bacillus chryseoplanitiae sp. nov., Bacillus resnikiae sp. nov., and Bacillus frankliniae sp. nov., isolated from Viking spacecraft and associated surfaces.</title>
        <authorList>
            <person name="Seuylemezian A."/>
            <person name="Vaishampayan P."/>
        </authorList>
    </citation>
    <scope>NUCLEOTIDE SEQUENCE [LARGE SCALE GENOMIC DNA]</scope>
    <source>
        <strain evidence="2 3">JJ-247</strain>
    </source>
</reference>
<dbReference type="CDD" id="cd19958">
    <property type="entry name" value="pyocin_knob"/>
    <property type="match status" value="3"/>
</dbReference>
<evidence type="ECO:0000256" key="1">
    <source>
        <dbReference type="SAM" id="MobiDB-lite"/>
    </source>
</evidence>
<evidence type="ECO:0008006" key="4">
    <source>
        <dbReference type="Google" id="ProtNLM"/>
    </source>
</evidence>
<dbReference type="Proteomes" id="UP000265816">
    <property type="component" value="Unassembled WGS sequence"/>
</dbReference>
<evidence type="ECO:0000313" key="2">
    <source>
        <dbReference type="EMBL" id="RID85011.1"/>
    </source>
</evidence>
<dbReference type="OrthoDB" id="2667109at2"/>
<sequence>MPFIKELPEWKYPGSKPPQTKLDEGWQPNDRPPSDWFNWLFNTIYLALLELQEEAINIDQQGEANGVATLDATGDLPLSQADNVLNWVKGFGMGGASENLPSGTDLNTQTTNGFYYCSSPVNGPGTNGHMLVMALSGTYSTQFYIGINGNMYMRINNNGVWGAWVTFAKYDNNGKIAVANLPDATTSVKGIAQLNDAIDSTSVVQAATANAVKKALDTAKAYTYSKAEADGRFETPGGAQTKASAAETNAKSYANAVASTAETNAKNHGNAVASTAETNAKNYADSVADTAETNAKNASAPIGHIGAGGSTAHPDATTTKSGFMNPAAVSKLNGIAAYANNYVHPATHPASIITEDATKRFVSDIEKNTWNAKETPGGAQTKADAAYSAALAWARGHGLGDSPNNILPTSQDLNKVIESGFYRIGATPVNSPGSTEWCQMIVARGGADTISQMIINSVGNVFVRSGNPPEVGGPGTWKAWQEVETVAGATAKVNATQVAKLTMDSGLSIDCSGQDLNKLITSGFYYGNSMLNAPATTSYHRVWVMMGSSTTGMQLAATNANTMYIRNMTGGVWNAWSKFGSADALDWKNATLQNGVIPYSSGLPGLQYAKRDGIVYLRGAVKNIGQNEITIATLPTGYRPSGVSHVFAMPTSLDGSGFARFARWSVSTLGIVEMYSMSGGVPSTGFWFPINTCYPVDE</sequence>
<gene>
    <name evidence="2" type="ORF">D1970_10615</name>
</gene>
<feature type="region of interest" description="Disordered" evidence="1">
    <location>
        <begin position="299"/>
        <end position="319"/>
    </location>
</feature>
<comment type="caution">
    <text evidence="2">The sequence shown here is derived from an EMBL/GenBank/DDBJ whole genome shotgun (WGS) entry which is preliminary data.</text>
</comment>
<protein>
    <recommendedName>
        <fullName evidence="4">Tail fiber protein</fullName>
    </recommendedName>
</protein>
<dbReference type="GO" id="GO:0046718">
    <property type="term" value="P:symbiont entry into host cell"/>
    <property type="evidence" value="ECO:0007669"/>
    <property type="project" value="InterPro"/>
</dbReference>
<dbReference type="Pfam" id="PF03406">
    <property type="entry name" value="Phage_fiber_2"/>
    <property type="match status" value="1"/>
</dbReference>
<dbReference type="GO" id="GO:0019062">
    <property type="term" value="P:virion attachment to host cell"/>
    <property type="evidence" value="ECO:0007669"/>
    <property type="project" value="InterPro"/>
</dbReference>
<proteinExistence type="predicted"/>
<organism evidence="2 3">
    <name type="scientific">Mesobacillus zeae</name>
    <dbReference type="NCBI Taxonomy" id="1917180"/>
    <lineage>
        <taxon>Bacteria</taxon>
        <taxon>Bacillati</taxon>
        <taxon>Bacillota</taxon>
        <taxon>Bacilli</taxon>
        <taxon>Bacillales</taxon>
        <taxon>Bacillaceae</taxon>
        <taxon>Mesobacillus</taxon>
    </lineage>
</organism>
<name>A0A398B634_9BACI</name>
<dbReference type="AlphaFoldDB" id="A0A398B634"/>
<dbReference type="InterPro" id="IPR005068">
    <property type="entry name" value="Phage_lambda_Stf-r2"/>
</dbReference>
<dbReference type="RefSeq" id="WP_119112846.1">
    <property type="nucleotide sequence ID" value="NZ_CBCSEO010000031.1"/>
</dbReference>
<evidence type="ECO:0000313" key="3">
    <source>
        <dbReference type="Proteomes" id="UP000265816"/>
    </source>
</evidence>
<keyword evidence="3" id="KW-1185">Reference proteome</keyword>
<accession>A0A398B634</accession>
<dbReference type="EMBL" id="QWVT01000017">
    <property type="protein sequence ID" value="RID85011.1"/>
    <property type="molecule type" value="Genomic_DNA"/>
</dbReference>